<dbReference type="SUPFAM" id="SSF103473">
    <property type="entry name" value="MFS general substrate transporter"/>
    <property type="match status" value="1"/>
</dbReference>
<feature type="transmembrane region" description="Helical" evidence="7">
    <location>
        <begin position="154"/>
        <end position="174"/>
    </location>
</feature>
<dbReference type="Gene3D" id="1.20.1250.20">
    <property type="entry name" value="MFS general substrate transporter like domains"/>
    <property type="match status" value="2"/>
</dbReference>
<keyword evidence="2" id="KW-0813">Transport</keyword>
<organism evidence="9 10">
    <name type="scientific">Coniochaeta hoffmannii</name>
    <dbReference type="NCBI Taxonomy" id="91930"/>
    <lineage>
        <taxon>Eukaryota</taxon>
        <taxon>Fungi</taxon>
        <taxon>Dikarya</taxon>
        <taxon>Ascomycota</taxon>
        <taxon>Pezizomycotina</taxon>
        <taxon>Sordariomycetes</taxon>
        <taxon>Sordariomycetidae</taxon>
        <taxon>Coniochaetales</taxon>
        <taxon>Coniochaetaceae</taxon>
        <taxon>Coniochaeta</taxon>
    </lineage>
</organism>
<dbReference type="AlphaFoldDB" id="A0AA38SK52"/>
<dbReference type="EMBL" id="JANBVN010000004">
    <property type="protein sequence ID" value="KAJ9165356.1"/>
    <property type="molecule type" value="Genomic_DNA"/>
</dbReference>
<evidence type="ECO:0000256" key="3">
    <source>
        <dbReference type="ARBA" id="ARBA00022692"/>
    </source>
</evidence>
<keyword evidence="5 7" id="KW-0472">Membrane</keyword>
<evidence type="ECO:0000256" key="1">
    <source>
        <dbReference type="ARBA" id="ARBA00004141"/>
    </source>
</evidence>
<comment type="caution">
    <text evidence="9">The sequence shown here is derived from an EMBL/GenBank/DDBJ whole genome shotgun (WGS) entry which is preliminary data.</text>
</comment>
<feature type="transmembrane region" description="Helical" evidence="7">
    <location>
        <begin position="330"/>
        <end position="347"/>
    </location>
</feature>
<evidence type="ECO:0000313" key="9">
    <source>
        <dbReference type="EMBL" id="KAJ9165356.1"/>
    </source>
</evidence>
<evidence type="ECO:0000256" key="2">
    <source>
        <dbReference type="ARBA" id="ARBA00022448"/>
    </source>
</evidence>
<evidence type="ECO:0000256" key="5">
    <source>
        <dbReference type="ARBA" id="ARBA00023136"/>
    </source>
</evidence>
<dbReference type="Pfam" id="PF07690">
    <property type="entry name" value="MFS_1"/>
    <property type="match status" value="1"/>
</dbReference>
<name>A0AA38SK52_9PEZI</name>
<feature type="compositionally biased region" description="Basic and acidic residues" evidence="6">
    <location>
        <begin position="1"/>
        <end position="15"/>
    </location>
</feature>
<evidence type="ECO:0000313" key="10">
    <source>
        <dbReference type="Proteomes" id="UP001174691"/>
    </source>
</evidence>
<dbReference type="FunFam" id="1.20.1250.20:FF:000013">
    <property type="entry name" value="MFS general substrate transporter"/>
    <property type="match status" value="1"/>
</dbReference>
<dbReference type="GO" id="GO:0016020">
    <property type="term" value="C:membrane"/>
    <property type="evidence" value="ECO:0007669"/>
    <property type="project" value="UniProtKB-SubCell"/>
</dbReference>
<feature type="transmembrane region" description="Helical" evidence="7">
    <location>
        <begin position="180"/>
        <end position="202"/>
    </location>
</feature>
<gene>
    <name evidence="9" type="ORF">NKR19_g444</name>
</gene>
<dbReference type="InterPro" id="IPR011701">
    <property type="entry name" value="MFS"/>
</dbReference>
<evidence type="ECO:0000256" key="7">
    <source>
        <dbReference type="SAM" id="Phobius"/>
    </source>
</evidence>
<comment type="subcellular location">
    <subcellularLocation>
        <location evidence="1">Membrane</location>
        <topology evidence="1">Multi-pass membrane protein</topology>
    </subcellularLocation>
</comment>
<keyword evidence="4 7" id="KW-1133">Transmembrane helix</keyword>
<dbReference type="PROSITE" id="PS50850">
    <property type="entry name" value="MFS"/>
    <property type="match status" value="1"/>
</dbReference>
<protein>
    <submittedName>
        <fullName evidence="9">MFS general substrate transporter</fullName>
    </submittedName>
</protein>
<dbReference type="InterPro" id="IPR036259">
    <property type="entry name" value="MFS_trans_sf"/>
</dbReference>
<accession>A0AA38SK52</accession>
<keyword evidence="10" id="KW-1185">Reference proteome</keyword>
<dbReference type="InterPro" id="IPR020846">
    <property type="entry name" value="MFS_dom"/>
</dbReference>
<feature type="transmembrane region" description="Helical" evidence="7">
    <location>
        <begin position="383"/>
        <end position="403"/>
    </location>
</feature>
<proteinExistence type="predicted"/>
<feature type="compositionally biased region" description="Polar residues" evidence="6">
    <location>
        <begin position="18"/>
        <end position="27"/>
    </location>
</feature>
<dbReference type="PANTHER" id="PTHR43791:SF53">
    <property type="entry name" value="MAJOR FACILITATOR SUPERFAMILY (MFS) PROFILE DOMAIN-CONTAINING PROTEIN"/>
    <property type="match status" value="1"/>
</dbReference>
<dbReference type="GO" id="GO:0022857">
    <property type="term" value="F:transmembrane transporter activity"/>
    <property type="evidence" value="ECO:0007669"/>
    <property type="project" value="InterPro"/>
</dbReference>
<evidence type="ECO:0000256" key="6">
    <source>
        <dbReference type="SAM" id="MobiDB-lite"/>
    </source>
</evidence>
<feature type="transmembrane region" description="Helical" evidence="7">
    <location>
        <begin position="410"/>
        <end position="435"/>
    </location>
</feature>
<feature type="transmembrane region" description="Helical" evidence="7">
    <location>
        <begin position="447"/>
        <end position="465"/>
    </location>
</feature>
<sequence length="505" mass="55841">MSSLTEKTEKHDFKVEPANSSDASTDSRAVEEANGEVHGEWTVAEETAIRRKFDRTITPLVTVLYMCCAIDRANVGNAKIEGMATDLNLIGYRYNIVLSIFFIIYLSVEVPSNVLLKYFGPRYYMPFLVFSFGLVSLCTAFVKSYAGLAVTRAVLGIFEGGAMPATSFFLSCFYKKSELFFRMSIFIASSSLANSFGGLLATALSKIPAWGASSAVIVSWRNIFFFEGLLTILLALAAVYFMPQGPGDWKFLSPRQRYIAAERIRREHDAHPQEKVTWHHVREAIFNVHTQVCAWCFFCTNSCVQGMGAFIPTILKEFGWTSTKAQLMSVPPYLVACCLTVALGYASDRTNRRGIFMLGALVFSMTGFGILRFSDDVHAKYGAVYLNAIGVFAASSGFLSWGINNTGSPAVAAVAGGYMVSVGSIGGVLSTWTYLGKDSPKFHMGHSINFALQLFCFALAAIGLLHCKYENKLRNEGKRDARLEGLSEEEIRGLGHRHPQFRYME</sequence>
<dbReference type="FunFam" id="1.20.1250.20:FF:000018">
    <property type="entry name" value="MFS transporter permease"/>
    <property type="match status" value="1"/>
</dbReference>
<dbReference type="PANTHER" id="PTHR43791">
    <property type="entry name" value="PERMEASE-RELATED"/>
    <property type="match status" value="1"/>
</dbReference>
<feature type="transmembrane region" description="Helical" evidence="7">
    <location>
        <begin position="223"/>
        <end position="242"/>
    </location>
</feature>
<feature type="transmembrane region" description="Helical" evidence="7">
    <location>
        <begin position="354"/>
        <end position="371"/>
    </location>
</feature>
<reference evidence="9" key="1">
    <citation type="submission" date="2022-07" db="EMBL/GenBank/DDBJ databases">
        <title>Fungi with potential for degradation of polypropylene.</title>
        <authorList>
            <person name="Gostincar C."/>
        </authorList>
    </citation>
    <scope>NUCLEOTIDE SEQUENCE</scope>
    <source>
        <strain evidence="9">EXF-13287</strain>
    </source>
</reference>
<evidence type="ECO:0000256" key="4">
    <source>
        <dbReference type="ARBA" id="ARBA00022989"/>
    </source>
</evidence>
<feature type="region of interest" description="Disordered" evidence="6">
    <location>
        <begin position="1"/>
        <end position="29"/>
    </location>
</feature>
<feature type="domain" description="Major facilitator superfamily (MFS) profile" evidence="8">
    <location>
        <begin position="57"/>
        <end position="472"/>
    </location>
</feature>
<keyword evidence="3 7" id="KW-0812">Transmembrane</keyword>
<evidence type="ECO:0000259" key="8">
    <source>
        <dbReference type="PROSITE" id="PS50850"/>
    </source>
</evidence>
<feature type="transmembrane region" description="Helical" evidence="7">
    <location>
        <begin position="89"/>
        <end position="108"/>
    </location>
</feature>
<dbReference type="Proteomes" id="UP001174691">
    <property type="component" value="Unassembled WGS sequence"/>
</dbReference>
<feature type="transmembrane region" description="Helical" evidence="7">
    <location>
        <begin position="123"/>
        <end position="142"/>
    </location>
</feature>